<dbReference type="Proteomes" id="UP000000445">
    <property type="component" value="Chromosome"/>
</dbReference>
<evidence type="ECO:0000256" key="1">
    <source>
        <dbReference type="SAM" id="SignalP"/>
    </source>
</evidence>
<sequence>MRRWFVMVLIVTFIATLAVAQEDFPTKVKLRMMVAGDQNMVDFFQYEIAPEFEKVYPNVKVEVVGTGPGPAGSRQIIQQLEIERDSGKEKWDIDLAVVHEIGAVWALQEGLIRPYTDFLSARRLVVRDTAKVALGVNVDGYVMPMFHSQTAIAYNPRYVKDPPKSYAELVEWVKKHPGKFGYNGIKHGASGISFVVGWVYWKSKYTDKLLKGPYDKKYEEDWPQIFAELKEFNKYVTMTSGNAGTLDMLNRGEIWMGPVWVDMFYTWMREGRMDPNIRILIPAPGMPGQPMHFVIPLKAKNPDYALKLIEFVSSPRIQAKYIVERFNWYPAIGDNYVAPFLKKEVLESLYKDVKQEDLIKYGKPFPLTGYYEDILEAYEKWVEK</sequence>
<protein>
    <submittedName>
        <fullName evidence="2">Extracellular solute-binding protein family 1</fullName>
    </submittedName>
</protein>
<dbReference type="Gene3D" id="3.40.190.10">
    <property type="entry name" value="Periplasmic binding protein-like II"/>
    <property type="match status" value="3"/>
</dbReference>
<keyword evidence="3" id="KW-1185">Reference proteome</keyword>
<evidence type="ECO:0000313" key="3">
    <source>
        <dbReference type="Proteomes" id="UP000000445"/>
    </source>
</evidence>
<evidence type="ECO:0000313" key="2">
    <source>
        <dbReference type="EMBL" id="ACM22421.1"/>
    </source>
</evidence>
<gene>
    <name evidence="2" type="ordered locus">CTN_0245</name>
</gene>
<dbReference type="KEGG" id="tna:CTN_0245"/>
<dbReference type="PANTHER" id="PTHR42779:SF1">
    <property type="entry name" value="PROTEIN YNJB"/>
    <property type="match status" value="1"/>
</dbReference>
<dbReference type="HOGENOM" id="CLU_058811_0_0_0"/>
<reference evidence="2 3" key="1">
    <citation type="journal article" date="2009" name="Biosci. Biotechnol. Biochem.">
        <title>WeGAS: a web-based microbial genome annotation system.</title>
        <authorList>
            <person name="Lee D."/>
            <person name="Seo H."/>
            <person name="Park C."/>
            <person name="Park K."/>
        </authorList>
    </citation>
    <scope>NUCLEOTIDE SEQUENCE [LARGE SCALE GENOMIC DNA]</scope>
    <source>
        <strain evidence="3">ATCC 49049 / DSM 4359 / NBRC 107923 / NS-E</strain>
    </source>
</reference>
<dbReference type="SUPFAM" id="SSF53850">
    <property type="entry name" value="Periplasmic binding protein-like II"/>
    <property type="match status" value="1"/>
</dbReference>
<keyword evidence="1" id="KW-0732">Signal</keyword>
<dbReference type="STRING" id="309803.CTN_0245"/>
<dbReference type="Pfam" id="PF13416">
    <property type="entry name" value="SBP_bac_8"/>
    <property type="match status" value="1"/>
</dbReference>
<dbReference type="PANTHER" id="PTHR42779">
    <property type="entry name" value="PROTEIN YNJB"/>
    <property type="match status" value="1"/>
</dbReference>
<dbReference type="AlphaFoldDB" id="B9KBM5"/>
<feature type="chain" id="PRO_5002887952" evidence="1">
    <location>
        <begin position="21"/>
        <end position="384"/>
    </location>
</feature>
<proteinExistence type="predicted"/>
<name>B9KBM5_THENN</name>
<dbReference type="eggNOG" id="COG4134">
    <property type="taxonomic scope" value="Bacteria"/>
</dbReference>
<accession>B9KBM5</accession>
<feature type="signal peptide" evidence="1">
    <location>
        <begin position="1"/>
        <end position="20"/>
    </location>
</feature>
<dbReference type="InterPro" id="IPR006059">
    <property type="entry name" value="SBP"/>
</dbReference>
<organism evidence="2 3">
    <name type="scientific">Thermotoga neapolitana (strain ATCC 49049 / DSM 4359 / NBRC 107923 / NS-E)</name>
    <dbReference type="NCBI Taxonomy" id="309803"/>
    <lineage>
        <taxon>Bacteria</taxon>
        <taxon>Thermotogati</taxon>
        <taxon>Thermotogota</taxon>
        <taxon>Thermotogae</taxon>
        <taxon>Thermotogales</taxon>
        <taxon>Thermotogaceae</taxon>
        <taxon>Thermotoga</taxon>
    </lineage>
</organism>
<dbReference type="EMBL" id="CP000916">
    <property type="protein sequence ID" value="ACM22421.1"/>
    <property type="molecule type" value="Genomic_DNA"/>
</dbReference>
<dbReference type="RefSeq" id="WP_015918753.1">
    <property type="nucleotide sequence ID" value="NC_011978.1"/>
</dbReference>